<dbReference type="HOGENOM" id="CLU_2394823_0_0_3"/>
<dbReference type="AlphaFoldDB" id="K9YSM0"/>
<dbReference type="EMBL" id="CP003944">
    <property type="protein sequence ID" value="AFZ49502.1"/>
    <property type="molecule type" value="Genomic_DNA"/>
</dbReference>
<gene>
    <name evidence="1" type="ORF">Dacsa_0746</name>
</gene>
<evidence type="ECO:0008006" key="3">
    <source>
        <dbReference type="Google" id="ProtNLM"/>
    </source>
</evidence>
<dbReference type="InterPro" id="IPR036388">
    <property type="entry name" value="WH-like_DNA-bd_sf"/>
</dbReference>
<dbReference type="InterPro" id="IPR036390">
    <property type="entry name" value="WH_DNA-bd_sf"/>
</dbReference>
<dbReference type="Gene3D" id="1.10.10.10">
    <property type="entry name" value="Winged helix-like DNA-binding domain superfamily/Winged helix DNA-binding domain"/>
    <property type="match status" value="1"/>
</dbReference>
<dbReference type="KEGG" id="dsl:Dacsa_0746"/>
<keyword evidence="2" id="KW-1185">Reference proteome</keyword>
<proteinExistence type="predicted"/>
<dbReference type="RefSeq" id="WP_015228514.1">
    <property type="nucleotide sequence ID" value="NC_019780.1"/>
</dbReference>
<evidence type="ECO:0000313" key="2">
    <source>
        <dbReference type="Proteomes" id="UP000010482"/>
    </source>
</evidence>
<dbReference type="SUPFAM" id="SSF46785">
    <property type="entry name" value="Winged helix' DNA-binding domain"/>
    <property type="match status" value="1"/>
</dbReference>
<accession>K9YSM0</accession>
<sequence>MIAYNYVASLINDPNNKRVFDRVAENRRVHLGELLKQVKTDRNETKRALHQLEKEKLVAKKGAPIEDYTIYYITSKGLKVKREIERIGNPAFI</sequence>
<evidence type="ECO:0000313" key="1">
    <source>
        <dbReference type="EMBL" id="AFZ49502.1"/>
    </source>
</evidence>
<name>K9YSM0_DACS8</name>
<dbReference type="Proteomes" id="UP000010482">
    <property type="component" value="Chromosome"/>
</dbReference>
<organism evidence="1 2">
    <name type="scientific">Dactylococcopsis salina (strain PCC 8305)</name>
    <name type="common">Myxobactron salinum</name>
    <dbReference type="NCBI Taxonomy" id="13035"/>
    <lineage>
        <taxon>Bacteria</taxon>
        <taxon>Bacillati</taxon>
        <taxon>Cyanobacteriota</taxon>
        <taxon>Cyanophyceae</taxon>
        <taxon>Nodosilineales</taxon>
        <taxon>Cymatolegaceae</taxon>
        <taxon>Dactylococcopsis</taxon>
    </lineage>
</organism>
<reference evidence="1" key="1">
    <citation type="submission" date="2012-04" db="EMBL/GenBank/DDBJ databases">
        <title>Finished genome of Dactylococcopsis salina PCC 8305.</title>
        <authorList>
            <consortium name="US DOE Joint Genome Institute"/>
            <person name="Gugger M."/>
            <person name="Coursin T."/>
            <person name="Rippka R."/>
            <person name="Tandeau De Marsac N."/>
            <person name="Huntemann M."/>
            <person name="Wei C.-L."/>
            <person name="Han J."/>
            <person name="Detter J.C."/>
            <person name="Han C."/>
            <person name="Tapia R."/>
            <person name="Daligault H."/>
            <person name="Chen A."/>
            <person name="Krypides N."/>
            <person name="Mavromatis K."/>
            <person name="Markowitz V."/>
            <person name="Szeto E."/>
            <person name="Ivanova N."/>
            <person name="Ovchinnikova G."/>
            <person name="Pagani I."/>
            <person name="Pati A."/>
            <person name="Goodwin L."/>
            <person name="Peters L."/>
            <person name="Pitluck S."/>
            <person name="Woyke T."/>
            <person name="Kerfeld C."/>
        </authorList>
    </citation>
    <scope>NUCLEOTIDE SEQUENCE [LARGE SCALE GENOMIC DNA]</scope>
    <source>
        <strain evidence="1">PCC 8305</strain>
    </source>
</reference>
<protein>
    <recommendedName>
        <fullName evidence="3">HTH hxlR-type domain-containing protein</fullName>
    </recommendedName>
</protein>